<evidence type="ECO:0000256" key="1">
    <source>
        <dbReference type="SAM" id="MobiDB-lite"/>
    </source>
</evidence>
<name>A0A6J4TR55_9BACT</name>
<proteinExistence type="predicted"/>
<reference evidence="2" key="1">
    <citation type="submission" date="2020-02" db="EMBL/GenBank/DDBJ databases">
        <authorList>
            <person name="Meier V. D."/>
        </authorList>
    </citation>
    <scope>NUCLEOTIDE SEQUENCE</scope>
    <source>
        <strain evidence="2">AVDCRST_MAG73</strain>
    </source>
</reference>
<evidence type="ECO:0000313" key="2">
    <source>
        <dbReference type="EMBL" id="CAA9528610.1"/>
    </source>
</evidence>
<feature type="compositionally biased region" description="Basic residues" evidence="1">
    <location>
        <begin position="628"/>
        <end position="662"/>
    </location>
</feature>
<feature type="compositionally biased region" description="Basic and acidic residues" evidence="1">
    <location>
        <begin position="224"/>
        <end position="237"/>
    </location>
</feature>
<feature type="non-terminal residue" evidence="2">
    <location>
        <position position="662"/>
    </location>
</feature>
<feature type="compositionally biased region" description="Low complexity" evidence="1">
    <location>
        <begin position="383"/>
        <end position="397"/>
    </location>
</feature>
<feature type="compositionally biased region" description="Basic residues" evidence="1">
    <location>
        <begin position="70"/>
        <end position="87"/>
    </location>
</feature>
<feature type="compositionally biased region" description="Basic and acidic residues" evidence="1">
    <location>
        <begin position="482"/>
        <end position="504"/>
    </location>
</feature>
<dbReference type="EMBL" id="CADCWE010000043">
    <property type="protein sequence ID" value="CAA9528610.1"/>
    <property type="molecule type" value="Genomic_DNA"/>
</dbReference>
<feature type="non-terminal residue" evidence="2">
    <location>
        <position position="1"/>
    </location>
</feature>
<feature type="compositionally biased region" description="Basic residues" evidence="1">
    <location>
        <begin position="369"/>
        <end position="382"/>
    </location>
</feature>
<feature type="compositionally biased region" description="Basic residues" evidence="1">
    <location>
        <begin position="143"/>
        <end position="196"/>
    </location>
</feature>
<organism evidence="2">
    <name type="scientific">uncultured Thermomicrobiales bacterium</name>
    <dbReference type="NCBI Taxonomy" id="1645740"/>
    <lineage>
        <taxon>Bacteria</taxon>
        <taxon>Pseudomonadati</taxon>
        <taxon>Thermomicrobiota</taxon>
        <taxon>Thermomicrobia</taxon>
        <taxon>Thermomicrobiales</taxon>
        <taxon>environmental samples</taxon>
    </lineage>
</organism>
<feature type="compositionally biased region" description="Basic residues" evidence="1">
    <location>
        <begin position="398"/>
        <end position="409"/>
    </location>
</feature>
<feature type="compositionally biased region" description="Low complexity" evidence="1">
    <location>
        <begin position="93"/>
        <end position="102"/>
    </location>
</feature>
<sequence length="662" mass="73603">AVVAAGAESGRSDVSGLGRRGQAPDPTVLPGMDRPQRQRSGHRLDRTVCLSDRIHDLPPQSRPGQDAHHVSRHHRGPARAAAGRRRRPDLSPLGAAARAGPDPGRDRGRHGAHARLGNPHLRHHRDPDHRAAGSLGTADVGRRRPLHRAARPPGRRRAAVRRLRSRPKPRQRLVPRLRRRPQPPRGASHRPRRPRHRPESGRHPACLGGLAWRGPRLGRGRNGGRLDARLAQRRLDRAVSAARAGRRNVGRPPGALLDPGGADHAAVGSVSLRSLAAHPGRRGAGDRRHRRRPPRRARPPGSARPQRRHPRPTGHPPPVTDPAPPRRPIPRSRRPRRRLARLDRGAGFCPLRSRRSALPLRRGDGDRRVRSRRAGAGRRPRSAWRGAAKGGAAPLQRLPRRRRHRRQRRGAPPGRPQIVARLRRPRRQPPPGDGRRRRRNPEPRQAACRGDPAHPRPRGDRRRLRNAGPPRLVGRGPGALPRPDRVGHRAQRAEAGHRGRRDPAGDCGPGARGGTGRAASLVGSAGNRARLSRRAAIGHHPGGRAPGAGAPDRGHGQRRRPGSGSNRGAPRRRRAGDLPAPQPDPWRSRRGRRVALWPRPLGLRRPRRDPKRAWGRPNRRCPLDRLGRSRARARRRQPRASARRHDRRLRPPRRHHREPAPM</sequence>
<dbReference type="AlphaFoldDB" id="A0A6J4TR55"/>
<feature type="compositionally biased region" description="Basic residues" evidence="1">
    <location>
        <begin position="602"/>
        <end position="619"/>
    </location>
</feature>
<feature type="compositionally biased region" description="Basic residues" evidence="1">
    <location>
        <begin position="287"/>
        <end position="298"/>
    </location>
</feature>
<protein>
    <submittedName>
        <fullName evidence="2">Uncharacterized protein</fullName>
    </submittedName>
</protein>
<feature type="region of interest" description="Disordered" evidence="1">
    <location>
        <begin position="1"/>
        <end position="662"/>
    </location>
</feature>
<feature type="compositionally biased region" description="Basic residues" evidence="1">
    <location>
        <begin position="328"/>
        <end position="339"/>
    </location>
</feature>
<gene>
    <name evidence="2" type="ORF">AVDCRST_MAG73-720</name>
</gene>
<feature type="compositionally biased region" description="Gly residues" evidence="1">
    <location>
        <begin position="507"/>
        <end position="516"/>
    </location>
</feature>
<accession>A0A6J4TR55</accession>
<feature type="compositionally biased region" description="Pro residues" evidence="1">
    <location>
        <begin position="313"/>
        <end position="327"/>
    </location>
</feature>
<feature type="compositionally biased region" description="Low complexity" evidence="1">
    <location>
        <begin position="410"/>
        <end position="420"/>
    </location>
</feature>
<feature type="compositionally biased region" description="Basic and acidic residues" evidence="1">
    <location>
        <begin position="42"/>
        <end position="56"/>
    </location>
</feature>